<comment type="subcellular location">
    <subcellularLocation>
        <location evidence="1">Cytoplasm</location>
    </subcellularLocation>
</comment>
<proteinExistence type="predicted"/>
<dbReference type="GO" id="GO:0042802">
    <property type="term" value="F:identical protein binding"/>
    <property type="evidence" value="ECO:0007669"/>
    <property type="project" value="UniProtKB-ARBA"/>
</dbReference>
<keyword evidence="6 9" id="KW-0238">DNA-binding</keyword>
<keyword evidence="7" id="KW-0804">Transcription</keyword>
<dbReference type="Pfam" id="PF00486">
    <property type="entry name" value="Trans_reg_C"/>
    <property type="match status" value="1"/>
</dbReference>
<dbReference type="SMART" id="SM00448">
    <property type="entry name" value="REC"/>
    <property type="match status" value="1"/>
</dbReference>
<dbReference type="KEGG" id="sbae:DSM104329_04753"/>
<dbReference type="PANTHER" id="PTHR48111:SF28">
    <property type="entry name" value="TRANSCRIPTIONAL REGULATORY PROTEIN TCRX-RELATED"/>
    <property type="match status" value="1"/>
</dbReference>
<dbReference type="FunFam" id="1.10.10.10:FF:000005">
    <property type="entry name" value="Two-component system response regulator"/>
    <property type="match status" value="1"/>
</dbReference>
<dbReference type="InterPro" id="IPR016032">
    <property type="entry name" value="Sig_transdc_resp-reg_C-effctor"/>
</dbReference>
<feature type="domain" description="Response regulatory" evidence="10">
    <location>
        <begin position="21"/>
        <end position="135"/>
    </location>
</feature>
<evidence type="ECO:0000256" key="5">
    <source>
        <dbReference type="ARBA" id="ARBA00023015"/>
    </source>
</evidence>
<accession>A0A9E6Y1G6</accession>
<feature type="modified residue" description="4-aspartylphosphate" evidence="8">
    <location>
        <position position="70"/>
    </location>
</feature>
<dbReference type="SUPFAM" id="SSF46894">
    <property type="entry name" value="C-terminal effector domain of the bipartite response regulators"/>
    <property type="match status" value="1"/>
</dbReference>
<dbReference type="SUPFAM" id="SSF52172">
    <property type="entry name" value="CheY-like"/>
    <property type="match status" value="1"/>
</dbReference>
<dbReference type="PROSITE" id="PS50110">
    <property type="entry name" value="RESPONSE_REGULATORY"/>
    <property type="match status" value="1"/>
</dbReference>
<keyword evidence="3 8" id="KW-0597">Phosphoprotein</keyword>
<dbReference type="Pfam" id="PF00072">
    <property type="entry name" value="Response_reg"/>
    <property type="match status" value="1"/>
</dbReference>
<keyword evidence="13" id="KW-1185">Reference proteome</keyword>
<dbReference type="SMART" id="SM00862">
    <property type="entry name" value="Trans_reg_C"/>
    <property type="match status" value="1"/>
</dbReference>
<feature type="DNA-binding region" description="OmpR/PhoB-type" evidence="9">
    <location>
        <begin position="145"/>
        <end position="242"/>
    </location>
</feature>
<dbReference type="Gene3D" id="3.40.50.2300">
    <property type="match status" value="1"/>
</dbReference>
<gene>
    <name evidence="12" type="primary">tcrX</name>
    <name evidence="12" type="ORF">DSM104329_04753</name>
</gene>
<sequence>MLSDFSQVSAHNESMATDSPRVLVVDDEPNIVDVISMALRFQGFEVAAAHTGGEAIAQVSAFRPDLLLLDVMLPDMEGFDVARRLGSQRSTVPIIFLTARDATEDKVRGLTTGGDDYVTKPFSLEELVARIRTVLRRTGAAEPDSGRLVFDDLELDEDAREVTRGGAAVELTATEYRLLRYLMLNPRRVLTRAQILDHVWDYDFGGDARILETYISYLRKKVDGQGSPLIHTVRGVGYVLRSPR</sequence>
<dbReference type="EMBL" id="CP087164">
    <property type="protein sequence ID" value="UGS38329.1"/>
    <property type="molecule type" value="Genomic_DNA"/>
</dbReference>
<keyword evidence="5" id="KW-0805">Transcription regulation</keyword>
<dbReference type="InterPro" id="IPR001867">
    <property type="entry name" value="OmpR/PhoB-type_DNA-bd"/>
</dbReference>
<dbReference type="GO" id="GO:0000987">
    <property type="term" value="F:cis-regulatory region sequence-specific DNA binding"/>
    <property type="evidence" value="ECO:0007669"/>
    <property type="project" value="UniProtKB-ARBA"/>
</dbReference>
<organism evidence="12 13">
    <name type="scientific">Capillimicrobium parvum</name>
    <dbReference type="NCBI Taxonomy" id="2884022"/>
    <lineage>
        <taxon>Bacteria</taxon>
        <taxon>Bacillati</taxon>
        <taxon>Actinomycetota</taxon>
        <taxon>Thermoleophilia</taxon>
        <taxon>Solirubrobacterales</taxon>
        <taxon>Capillimicrobiaceae</taxon>
        <taxon>Capillimicrobium</taxon>
    </lineage>
</organism>
<evidence type="ECO:0000259" key="11">
    <source>
        <dbReference type="PROSITE" id="PS51755"/>
    </source>
</evidence>
<evidence type="ECO:0000256" key="9">
    <source>
        <dbReference type="PROSITE-ProRule" id="PRU01091"/>
    </source>
</evidence>
<dbReference type="InterPro" id="IPR011006">
    <property type="entry name" value="CheY-like_superfamily"/>
</dbReference>
<evidence type="ECO:0000259" key="10">
    <source>
        <dbReference type="PROSITE" id="PS50110"/>
    </source>
</evidence>
<name>A0A9E6Y1G6_9ACTN</name>
<protein>
    <submittedName>
        <fullName evidence="12">Transcriptional regulatory protein TcrX</fullName>
    </submittedName>
</protein>
<evidence type="ECO:0000313" key="12">
    <source>
        <dbReference type="EMBL" id="UGS38329.1"/>
    </source>
</evidence>
<dbReference type="InterPro" id="IPR036388">
    <property type="entry name" value="WH-like_DNA-bd_sf"/>
</dbReference>
<feature type="domain" description="OmpR/PhoB-type" evidence="11">
    <location>
        <begin position="145"/>
        <end position="242"/>
    </location>
</feature>
<evidence type="ECO:0000256" key="3">
    <source>
        <dbReference type="ARBA" id="ARBA00022553"/>
    </source>
</evidence>
<evidence type="ECO:0000313" key="13">
    <source>
        <dbReference type="Proteomes" id="UP001162834"/>
    </source>
</evidence>
<dbReference type="InterPro" id="IPR001789">
    <property type="entry name" value="Sig_transdc_resp-reg_receiver"/>
</dbReference>
<dbReference type="GO" id="GO:0032993">
    <property type="term" value="C:protein-DNA complex"/>
    <property type="evidence" value="ECO:0007669"/>
    <property type="project" value="TreeGrafter"/>
</dbReference>
<dbReference type="FunFam" id="3.40.50.2300:FF:000021">
    <property type="entry name" value="Two-component system response regulator KdpE"/>
    <property type="match status" value="1"/>
</dbReference>
<dbReference type="InterPro" id="IPR039420">
    <property type="entry name" value="WalR-like"/>
</dbReference>
<dbReference type="GO" id="GO:0045893">
    <property type="term" value="P:positive regulation of DNA-templated transcription"/>
    <property type="evidence" value="ECO:0007669"/>
    <property type="project" value="UniProtKB-ARBA"/>
</dbReference>
<evidence type="ECO:0000256" key="2">
    <source>
        <dbReference type="ARBA" id="ARBA00022490"/>
    </source>
</evidence>
<keyword evidence="4" id="KW-0902">Two-component regulatory system</keyword>
<dbReference type="Proteomes" id="UP001162834">
    <property type="component" value="Chromosome"/>
</dbReference>
<evidence type="ECO:0000256" key="4">
    <source>
        <dbReference type="ARBA" id="ARBA00023012"/>
    </source>
</evidence>
<evidence type="ECO:0000256" key="6">
    <source>
        <dbReference type="ARBA" id="ARBA00023125"/>
    </source>
</evidence>
<dbReference type="Gene3D" id="1.10.10.10">
    <property type="entry name" value="Winged helix-like DNA-binding domain superfamily/Winged helix DNA-binding domain"/>
    <property type="match status" value="1"/>
</dbReference>
<dbReference type="CDD" id="cd00383">
    <property type="entry name" value="trans_reg_C"/>
    <property type="match status" value="1"/>
</dbReference>
<dbReference type="GO" id="GO:0000156">
    <property type="term" value="F:phosphorelay response regulator activity"/>
    <property type="evidence" value="ECO:0007669"/>
    <property type="project" value="TreeGrafter"/>
</dbReference>
<evidence type="ECO:0000256" key="7">
    <source>
        <dbReference type="ARBA" id="ARBA00023163"/>
    </source>
</evidence>
<evidence type="ECO:0000256" key="1">
    <source>
        <dbReference type="ARBA" id="ARBA00004496"/>
    </source>
</evidence>
<dbReference type="PROSITE" id="PS51755">
    <property type="entry name" value="OMPR_PHOB"/>
    <property type="match status" value="1"/>
</dbReference>
<keyword evidence="2" id="KW-0963">Cytoplasm</keyword>
<dbReference type="GO" id="GO:0005829">
    <property type="term" value="C:cytosol"/>
    <property type="evidence" value="ECO:0007669"/>
    <property type="project" value="TreeGrafter"/>
</dbReference>
<reference evidence="12" key="1">
    <citation type="journal article" date="2022" name="Int. J. Syst. Evol. Microbiol.">
        <title>Pseudomonas aegrilactucae sp. nov. and Pseudomonas morbosilactucae sp. nov., pathogens causing bacterial rot of lettuce in Japan.</title>
        <authorList>
            <person name="Sawada H."/>
            <person name="Fujikawa T."/>
            <person name="Satou M."/>
        </authorList>
    </citation>
    <scope>NUCLEOTIDE SEQUENCE</scope>
    <source>
        <strain evidence="12">0166_1</strain>
    </source>
</reference>
<dbReference type="PANTHER" id="PTHR48111">
    <property type="entry name" value="REGULATOR OF RPOS"/>
    <property type="match status" value="1"/>
</dbReference>
<dbReference type="Gene3D" id="6.10.250.690">
    <property type="match status" value="1"/>
</dbReference>
<evidence type="ECO:0000256" key="8">
    <source>
        <dbReference type="PROSITE-ProRule" id="PRU00169"/>
    </source>
</evidence>
<dbReference type="AlphaFoldDB" id="A0A9E6Y1G6"/>